<protein>
    <recommendedName>
        <fullName evidence="1">non-specific serine/threonine protein kinase</fullName>
        <ecNumber evidence="1">2.7.11.1</ecNumber>
    </recommendedName>
</protein>
<evidence type="ECO:0000313" key="10">
    <source>
        <dbReference type="EMBL" id="JAP95530.1"/>
    </source>
</evidence>
<organism evidence="10">
    <name type="scientific">Trepomonas sp. PC1</name>
    <dbReference type="NCBI Taxonomy" id="1076344"/>
    <lineage>
        <taxon>Eukaryota</taxon>
        <taxon>Metamonada</taxon>
        <taxon>Diplomonadida</taxon>
        <taxon>Hexamitidae</taxon>
        <taxon>Hexamitinae</taxon>
        <taxon>Trepomonas</taxon>
    </lineage>
</organism>
<evidence type="ECO:0000256" key="2">
    <source>
        <dbReference type="ARBA" id="ARBA00022527"/>
    </source>
</evidence>
<proteinExistence type="predicted"/>
<evidence type="ECO:0000256" key="6">
    <source>
        <dbReference type="ARBA" id="ARBA00022840"/>
    </source>
</evidence>
<keyword evidence="6" id="KW-0067">ATP-binding</keyword>
<dbReference type="EC" id="2.7.11.1" evidence="1"/>
<dbReference type="PANTHER" id="PTHR22983:SF6">
    <property type="entry name" value="SERINE_THREONINE-PROTEIN KINASE 36"/>
    <property type="match status" value="1"/>
</dbReference>
<dbReference type="InterPro" id="IPR000719">
    <property type="entry name" value="Prot_kinase_dom"/>
</dbReference>
<keyword evidence="2" id="KW-0723">Serine/threonine-protein kinase</keyword>
<dbReference type="InterPro" id="IPR011009">
    <property type="entry name" value="Kinase-like_dom_sf"/>
</dbReference>
<dbReference type="GO" id="GO:0005524">
    <property type="term" value="F:ATP binding"/>
    <property type="evidence" value="ECO:0007669"/>
    <property type="project" value="UniProtKB-KW"/>
</dbReference>
<dbReference type="PANTHER" id="PTHR22983">
    <property type="entry name" value="PROTEIN KINASE RELATED"/>
    <property type="match status" value="1"/>
</dbReference>
<sequence>IKGSPLYLAPEIAKQRPYGLSADIWSFGIMMFEMATGKAPFIQNDQIGMMKFLAEDRLEIPFDSFTIFSKVPQLKQFIELCLRKNPEKRPTCSQLLKSQFISNQVLNKVKADASYISSKNWYAVLGQRVEEDQVKRQKMVIDEKVNVYAFVKGQDIQDTSAQLEDIENKSPIFKLISDIFRTRGKNIDEKFQQLESQIKIEDNKRDFQQLCKVQTTVEGQTNFDALELKLQFLLFLLMSEQGIYFYSLLELIKSFVSSELNSKSRRVLILAMRLLCALLGCGISFNVPLFFGEAVHFPWDVYIYFEDIQIPKQMNEKFNFSKQIHQTFIFVHQFRKQKQISDIVELLVKLWKDISGLEVEKKTISEHNYLIYLFQVGIQSILGICQLLFPQILLHLPAKRVKHSQNEVSGLLHKSIDYEVSIYEIQQRSMPNCGKKKLDQYILDSLKPEELQAFFQTFDTDQYFFQTLSSMDDKTDLVIETLKSITKHLVEHIPSVANSTFQYIKKNLKIGETTNLRTIADESYQTYLKVMTSQMFQVNDATDLLKSSSDQINTMFENVVQLNDLEDKTESNILRYQYINLVKSVQDAQHVLFPLLMMEDNGTSSLYNMNNPEFTQIMATDQKLDELTILDYLIKNVSHEQFIQIESLQKYKKFMYILISILPFLCLYKQDQTIKQSAVEQADRLFNEQFVDKSISVLIDIFFPNFSSNMQFLAYQLKNYPLYPRNLTKMLTQDDVALDEIKTPESKIIIEQMLKNECPQRNSYIISKPEIVSSLCFGKSIQIPQYYQFNNLPINGLTFLRNSQLYLCSYVARFDLIRQILVQSLENGILYQNSSTQKIFSKPILSQTNQHLGIKLQQMTDGFNYQCLPYCAANERFDDSEIEAYTDQYLENRSHRIQMLDLLILLSQNRDFAVEIMNVNFKLDCSNDEISYLTTLIASCFWIPAYQDEEDTRLQLLLSFIKVVSDNQIADLISIDCEKIKQQIQINKEELSQVFIIDNLISRAFLQILIIQNDVINCQESFEYQINAIKKLDQQLFSSNDQNTSIVDDLFKFPKFYLSTGTMIKLPIVNFLAEQQVALNIALIIPSLISNLIGSKELIQLIQVKYDFMLPKLIDALIVIIDSLIVEAPCFNTTLIGPSFIGCLDYIIEFCSKINQITPNFIVLINKTNILLNLRFDNSVLEAFQATFSNIHHSEMKEEIVDSQLECASNGCATCKFIMNNIQPESAYLSYIKQINDQQVNRQYYKPFWHWKYMISPIGIKNYLKLCQNLTKQITKNHLQFGDQLQDVQYKELLRNLIKECDLQYLKDQILISSQVEIENNFNIILVLLFNLVKIEPKPMIECVIEYNMLKTLVESLVLMKQQQTIHKCFCLVQYFIQQPIYQEYFIAQFITAGCLTIDYINYICNEQTIVAKENPINEYLTILSTIARFNQIYQTILEGVLVKEQLVKIFEQKQYRVAIIRLIGSLAKYSQQFKEIIEHFHPLINQSINTQNSSELLIQSLYFLTNCISTYSTLNKTVDIKYLMALLQDQHLQSEVGVKSMIIRFLVLHFHELGQSRSDLMEQVTQCICQQQQYSLAIQPVIDCVLVIKDELEDHQKRKIAKKLKNFHECREVLEIFE</sequence>
<evidence type="ECO:0000259" key="9">
    <source>
        <dbReference type="PROSITE" id="PS50011"/>
    </source>
</evidence>
<dbReference type="PROSITE" id="PS50011">
    <property type="entry name" value="PROTEIN_KINASE_DOM"/>
    <property type="match status" value="1"/>
</dbReference>
<evidence type="ECO:0000256" key="3">
    <source>
        <dbReference type="ARBA" id="ARBA00022679"/>
    </source>
</evidence>
<accession>A0A146KFG4</accession>
<evidence type="ECO:0000256" key="5">
    <source>
        <dbReference type="ARBA" id="ARBA00022777"/>
    </source>
</evidence>
<dbReference type="SUPFAM" id="SSF56112">
    <property type="entry name" value="Protein kinase-like (PK-like)"/>
    <property type="match status" value="1"/>
</dbReference>
<keyword evidence="5 10" id="KW-0418">Kinase</keyword>
<evidence type="ECO:0000256" key="7">
    <source>
        <dbReference type="ARBA" id="ARBA00047899"/>
    </source>
</evidence>
<feature type="non-terminal residue" evidence="10">
    <location>
        <position position="1"/>
    </location>
</feature>
<keyword evidence="3" id="KW-0808">Transferase</keyword>
<dbReference type="GO" id="GO:0004674">
    <property type="term" value="F:protein serine/threonine kinase activity"/>
    <property type="evidence" value="ECO:0007669"/>
    <property type="project" value="UniProtKB-KW"/>
</dbReference>
<dbReference type="Pfam" id="PF00069">
    <property type="entry name" value="Pkinase"/>
    <property type="match status" value="1"/>
</dbReference>
<comment type="catalytic activity">
    <reaction evidence="8">
        <text>L-seryl-[protein] + ATP = O-phospho-L-seryl-[protein] + ADP + H(+)</text>
        <dbReference type="Rhea" id="RHEA:17989"/>
        <dbReference type="Rhea" id="RHEA-COMP:9863"/>
        <dbReference type="Rhea" id="RHEA-COMP:11604"/>
        <dbReference type="ChEBI" id="CHEBI:15378"/>
        <dbReference type="ChEBI" id="CHEBI:29999"/>
        <dbReference type="ChEBI" id="CHEBI:30616"/>
        <dbReference type="ChEBI" id="CHEBI:83421"/>
        <dbReference type="ChEBI" id="CHEBI:456216"/>
        <dbReference type="EC" id="2.7.11.1"/>
    </reaction>
</comment>
<dbReference type="Gene3D" id="1.10.510.10">
    <property type="entry name" value="Transferase(Phosphotransferase) domain 1"/>
    <property type="match status" value="1"/>
</dbReference>
<reference evidence="10" key="1">
    <citation type="submission" date="2015-07" db="EMBL/GenBank/DDBJ databases">
        <title>Adaptation to a free-living lifestyle via gene acquisitions in the diplomonad Trepomonas sp. PC1.</title>
        <authorList>
            <person name="Xu F."/>
            <person name="Jerlstrom-Hultqvist J."/>
            <person name="Kolisko M."/>
            <person name="Simpson A.G.B."/>
            <person name="Roger A.J."/>
            <person name="Svard S.G."/>
            <person name="Andersson J.O."/>
        </authorList>
    </citation>
    <scope>NUCLEOTIDE SEQUENCE</scope>
    <source>
        <strain evidence="10">PC1</strain>
    </source>
</reference>
<evidence type="ECO:0000256" key="4">
    <source>
        <dbReference type="ARBA" id="ARBA00022741"/>
    </source>
</evidence>
<dbReference type="SMART" id="SM00220">
    <property type="entry name" value="S_TKc"/>
    <property type="match status" value="1"/>
</dbReference>
<evidence type="ECO:0000256" key="1">
    <source>
        <dbReference type="ARBA" id="ARBA00012513"/>
    </source>
</evidence>
<comment type="catalytic activity">
    <reaction evidence="7">
        <text>L-threonyl-[protein] + ATP = O-phospho-L-threonyl-[protein] + ADP + H(+)</text>
        <dbReference type="Rhea" id="RHEA:46608"/>
        <dbReference type="Rhea" id="RHEA-COMP:11060"/>
        <dbReference type="Rhea" id="RHEA-COMP:11605"/>
        <dbReference type="ChEBI" id="CHEBI:15378"/>
        <dbReference type="ChEBI" id="CHEBI:30013"/>
        <dbReference type="ChEBI" id="CHEBI:30616"/>
        <dbReference type="ChEBI" id="CHEBI:61977"/>
        <dbReference type="ChEBI" id="CHEBI:456216"/>
        <dbReference type="EC" id="2.7.11.1"/>
    </reaction>
</comment>
<feature type="domain" description="Protein kinase" evidence="9">
    <location>
        <begin position="1"/>
        <end position="101"/>
    </location>
</feature>
<gene>
    <name evidence="10" type="ORF">TPC1_11454</name>
</gene>
<dbReference type="EMBL" id="GDID01001076">
    <property type="protein sequence ID" value="JAP95530.1"/>
    <property type="molecule type" value="Transcribed_RNA"/>
</dbReference>
<evidence type="ECO:0000256" key="8">
    <source>
        <dbReference type="ARBA" id="ARBA00048679"/>
    </source>
</evidence>
<name>A0A146KFG4_9EUKA</name>
<dbReference type="GO" id="GO:0005737">
    <property type="term" value="C:cytoplasm"/>
    <property type="evidence" value="ECO:0007669"/>
    <property type="project" value="UniProtKB-ARBA"/>
</dbReference>
<keyword evidence="4" id="KW-0547">Nucleotide-binding</keyword>